<name>A0A0E9Q769_ANGAN</name>
<proteinExistence type="predicted"/>
<protein>
    <submittedName>
        <fullName evidence="1">Uncharacterized protein</fullName>
    </submittedName>
</protein>
<dbReference type="EMBL" id="GBXM01095978">
    <property type="protein sequence ID" value="JAH12599.1"/>
    <property type="molecule type" value="Transcribed_RNA"/>
</dbReference>
<dbReference type="AlphaFoldDB" id="A0A0E9Q769"/>
<accession>A0A0E9Q769</accession>
<reference evidence="1" key="1">
    <citation type="submission" date="2014-11" db="EMBL/GenBank/DDBJ databases">
        <authorList>
            <person name="Amaro Gonzalez C."/>
        </authorList>
    </citation>
    <scope>NUCLEOTIDE SEQUENCE</scope>
</reference>
<sequence>MSEIEFEKPILCIFQPLPANG</sequence>
<evidence type="ECO:0000313" key="1">
    <source>
        <dbReference type="EMBL" id="JAH12599.1"/>
    </source>
</evidence>
<reference evidence="1" key="2">
    <citation type="journal article" date="2015" name="Fish Shellfish Immunol.">
        <title>Early steps in the European eel (Anguilla anguilla)-Vibrio vulnificus interaction in the gills: Role of the RtxA13 toxin.</title>
        <authorList>
            <person name="Callol A."/>
            <person name="Pajuelo D."/>
            <person name="Ebbesson L."/>
            <person name="Teles M."/>
            <person name="MacKenzie S."/>
            <person name="Amaro C."/>
        </authorList>
    </citation>
    <scope>NUCLEOTIDE SEQUENCE</scope>
</reference>
<organism evidence="1">
    <name type="scientific">Anguilla anguilla</name>
    <name type="common">European freshwater eel</name>
    <name type="synonym">Muraena anguilla</name>
    <dbReference type="NCBI Taxonomy" id="7936"/>
    <lineage>
        <taxon>Eukaryota</taxon>
        <taxon>Metazoa</taxon>
        <taxon>Chordata</taxon>
        <taxon>Craniata</taxon>
        <taxon>Vertebrata</taxon>
        <taxon>Euteleostomi</taxon>
        <taxon>Actinopterygii</taxon>
        <taxon>Neopterygii</taxon>
        <taxon>Teleostei</taxon>
        <taxon>Anguilliformes</taxon>
        <taxon>Anguillidae</taxon>
        <taxon>Anguilla</taxon>
    </lineage>
</organism>